<organism evidence="2">
    <name type="scientific">marine metagenome</name>
    <dbReference type="NCBI Taxonomy" id="408172"/>
    <lineage>
        <taxon>unclassified sequences</taxon>
        <taxon>metagenomes</taxon>
        <taxon>ecological metagenomes</taxon>
    </lineage>
</organism>
<evidence type="ECO:0000259" key="1">
    <source>
        <dbReference type="Pfam" id="PF05378"/>
    </source>
</evidence>
<dbReference type="GO" id="GO:0005829">
    <property type="term" value="C:cytosol"/>
    <property type="evidence" value="ECO:0007669"/>
    <property type="project" value="TreeGrafter"/>
</dbReference>
<dbReference type="PANTHER" id="PTHR11365:SF23">
    <property type="entry name" value="HYPOTHETICAL 5-OXOPROLINASE (EUROFUNG)-RELATED"/>
    <property type="match status" value="1"/>
</dbReference>
<feature type="non-terminal residue" evidence="2">
    <location>
        <position position="158"/>
    </location>
</feature>
<dbReference type="AlphaFoldDB" id="A0A382KI97"/>
<evidence type="ECO:0000313" key="2">
    <source>
        <dbReference type="EMBL" id="SVC24148.1"/>
    </source>
</evidence>
<reference evidence="2" key="1">
    <citation type="submission" date="2018-05" db="EMBL/GenBank/DDBJ databases">
        <authorList>
            <person name="Lanie J.A."/>
            <person name="Ng W.-L."/>
            <person name="Kazmierczak K.M."/>
            <person name="Andrzejewski T.M."/>
            <person name="Davidsen T.M."/>
            <person name="Wayne K.J."/>
            <person name="Tettelin H."/>
            <person name="Glass J.I."/>
            <person name="Rusch D."/>
            <person name="Podicherti R."/>
            <person name="Tsui H.-C.T."/>
            <person name="Winkler M.E."/>
        </authorList>
    </citation>
    <scope>NUCLEOTIDE SEQUENCE</scope>
</reference>
<dbReference type="GO" id="GO:0006749">
    <property type="term" value="P:glutathione metabolic process"/>
    <property type="evidence" value="ECO:0007669"/>
    <property type="project" value="TreeGrafter"/>
</dbReference>
<gene>
    <name evidence="2" type="ORF">METZ01_LOCUS277002</name>
</gene>
<dbReference type="GO" id="GO:0017168">
    <property type="term" value="F:5-oxoprolinase (ATP-hydrolyzing) activity"/>
    <property type="evidence" value="ECO:0007669"/>
    <property type="project" value="TreeGrafter"/>
</dbReference>
<name>A0A382KI97_9ZZZZ</name>
<proteinExistence type="predicted"/>
<dbReference type="Pfam" id="PF05378">
    <property type="entry name" value="Hydant_A_N"/>
    <property type="match status" value="1"/>
</dbReference>
<dbReference type="EMBL" id="UINC01080841">
    <property type="protein sequence ID" value="SVC24148.1"/>
    <property type="molecule type" value="Genomic_DNA"/>
</dbReference>
<protein>
    <recommendedName>
        <fullName evidence="1">Hydantoinase/oxoprolinase N-terminal domain-containing protein</fullName>
    </recommendedName>
</protein>
<dbReference type="InterPro" id="IPR008040">
    <property type="entry name" value="Hydant_A_N"/>
</dbReference>
<dbReference type="InterPro" id="IPR045079">
    <property type="entry name" value="Oxoprolinase-like"/>
</dbReference>
<sequence length="158" mass="17493">MSDTTRLAVDIGGTFTDVALDRSGCLFTRKVLTTAQAPEEGVMAGIRSVLPEAGISAKDLDFIVHGTTLATNTVIERKGARTAMIVTEGFRDSVEMGYEHRFDQYDVNIEKPQPLVPRFLRLPVVERCNARGDVLLKLDEDSVRDLISILRENQIESV</sequence>
<accession>A0A382KI97</accession>
<feature type="domain" description="Hydantoinase/oxoprolinase N-terminal" evidence="1">
    <location>
        <begin position="6"/>
        <end position="158"/>
    </location>
</feature>
<dbReference type="PANTHER" id="PTHR11365">
    <property type="entry name" value="5-OXOPROLINASE RELATED"/>
    <property type="match status" value="1"/>
</dbReference>